<keyword evidence="6" id="KW-1185">Reference proteome</keyword>
<evidence type="ECO:0000256" key="1">
    <source>
        <dbReference type="ARBA" id="ARBA00022999"/>
    </source>
</evidence>
<evidence type="ECO:0000256" key="3">
    <source>
        <dbReference type="SAM" id="MobiDB-lite"/>
    </source>
</evidence>
<dbReference type="Proteomes" id="UP001519460">
    <property type="component" value="Unassembled WGS sequence"/>
</dbReference>
<feature type="region of interest" description="Disordered" evidence="3">
    <location>
        <begin position="686"/>
        <end position="708"/>
    </location>
</feature>
<dbReference type="EMBL" id="JACVVK020000209">
    <property type="protein sequence ID" value="KAK7484493.1"/>
    <property type="molecule type" value="Genomic_DNA"/>
</dbReference>
<feature type="domain" description="SH2" evidence="4">
    <location>
        <begin position="210"/>
        <end position="307"/>
    </location>
</feature>
<dbReference type="Pfam" id="PF00017">
    <property type="entry name" value="SH2"/>
    <property type="match status" value="1"/>
</dbReference>
<feature type="region of interest" description="Disordered" evidence="3">
    <location>
        <begin position="327"/>
        <end position="384"/>
    </location>
</feature>
<dbReference type="InterPro" id="IPR036860">
    <property type="entry name" value="SH2_dom_sf"/>
</dbReference>
<comment type="caution">
    <text evidence="5">The sequence shown here is derived from an EMBL/GenBank/DDBJ whole genome shotgun (WGS) entry which is preliminary data.</text>
</comment>
<dbReference type="InterPro" id="IPR011993">
    <property type="entry name" value="PH-like_dom_sf"/>
</dbReference>
<gene>
    <name evidence="5" type="ORF">BaRGS_00024249</name>
</gene>
<protein>
    <recommendedName>
        <fullName evidence="4">SH2 domain-containing protein</fullName>
    </recommendedName>
</protein>
<evidence type="ECO:0000256" key="2">
    <source>
        <dbReference type="PROSITE-ProRule" id="PRU00191"/>
    </source>
</evidence>
<dbReference type="SMART" id="SM00252">
    <property type="entry name" value="SH2"/>
    <property type="match status" value="1"/>
</dbReference>
<organism evidence="5 6">
    <name type="scientific">Batillaria attramentaria</name>
    <dbReference type="NCBI Taxonomy" id="370345"/>
    <lineage>
        <taxon>Eukaryota</taxon>
        <taxon>Metazoa</taxon>
        <taxon>Spiralia</taxon>
        <taxon>Lophotrochozoa</taxon>
        <taxon>Mollusca</taxon>
        <taxon>Gastropoda</taxon>
        <taxon>Caenogastropoda</taxon>
        <taxon>Sorbeoconcha</taxon>
        <taxon>Cerithioidea</taxon>
        <taxon>Batillariidae</taxon>
        <taxon>Batillaria</taxon>
    </lineage>
</organism>
<evidence type="ECO:0000313" key="6">
    <source>
        <dbReference type="Proteomes" id="UP001519460"/>
    </source>
</evidence>
<name>A0ABD0KBL9_9CAEN</name>
<feature type="region of interest" description="Disordered" evidence="3">
    <location>
        <begin position="108"/>
        <end position="186"/>
    </location>
</feature>
<evidence type="ECO:0000259" key="4">
    <source>
        <dbReference type="PROSITE" id="PS50001"/>
    </source>
</evidence>
<feature type="compositionally biased region" description="Low complexity" evidence="3">
    <location>
        <begin position="172"/>
        <end position="186"/>
    </location>
</feature>
<dbReference type="CDD" id="cd00173">
    <property type="entry name" value="SH2"/>
    <property type="match status" value="1"/>
</dbReference>
<dbReference type="InterPro" id="IPR039111">
    <property type="entry name" value="STAP1/STAP2"/>
</dbReference>
<feature type="region of interest" description="Disordered" evidence="3">
    <location>
        <begin position="533"/>
        <end position="564"/>
    </location>
</feature>
<dbReference type="PANTHER" id="PTHR16186">
    <property type="entry name" value="SIGNAL-TRANSDUCING ADAPTOR PROTEIN-RELATED"/>
    <property type="match status" value="1"/>
</dbReference>
<accession>A0ABD0KBL9</accession>
<dbReference type="PANTHER" id="PTHR16186:SF9">
    <property type="entry name" value="SH2 DOMAIN-CONTAINING PROTEIN"/>
    <property type="match status" value="1"/>
</dbReference>
<proteinExistence type="predicted"/>
<feature type="compositionally biased region" description="Low complexity" evidence="3">
    <location>
        <begin position="344"/>
        <end position="356"/>
    </location>
</feature>
<dbReference type="PROSITE" id="PS50001">
    <property type="entry name" value="SH2"/>
    <property type="match status" value="1"/>
</dbReference>
<dbReference type="Gene3D" id="3.30.505.10">
    <property type="entry name" value="SH2 domain"/>
    <property type="match status" value="1"/>
</dbReference>
<feature type="compositionally biased region" description="Pro residues" evidence="3">
    <location>
        <begin position="118"/>
        <end position="129"/>
    </location>
</feature>
<dbReference type="Gene3D" id="2.30.29.30">
    <property type="entry name" value="Pleckstrin-homology domain (PH domain)/Phosphotyrosine-binding domain (PTB)"/>
    <property type="match status" value="1"/>
</dbReference>
<sequence>MSAAPPNEYVNITNTRLHGGWLLYKSSQHIGTLHLAPDSSIHIRDGDVKTGFKFDLHTAKRKNKFKAKTLYDREAWRVYIEGLTTGKVPESIILSPRELSEIQDKLVRAKRSTATSAPPHPVSPPPQYGSPPGGTTTPFSNQMRRGSIPSVDRASSASGGFEPPRDHLSAFSDSSGSGGSLSRLDPGGPFMHHKFFPAGHPGDSREHPPWFFENCSRELACRILSECTGAGNTLMRESLSNRPTGSYAISKRMERTGEITHYEVIRVAEGYKINVQNPHQPMKTLSDVMEFFKQLSGPTTTHLMKTNNMKELGVEYAAYTKRIQQVSYDEESGEGDDLSPPAPSSLKSSAATWSSKKVPELSEGARGNQTVGAGGFRQSEKRPPGVSMLELKQRLDEQNAMQKFDDILKDADARPSDVPPPLPKVPANRPKLDASGHPIYVNQTDAGVKSPRPVPHSVSAPNMVLAGGRQPPPVAAKPNRGHTHHTSISSDDGNGSAGSVAASNETHAVPSRRLSMPNICMWRRIRQRLSSRRGSVPLPLPPPPDYSSVSEESSSSDDESDNYIDNKDISACYSAAGDVSDSNTDSGVKSWDVKSVEMESDVYYTEVLGEDEVVYDLMYVSGGGGIQLWQESQRLSGTGTGSNGNLAAGGQPPAQQASATITSGLVQELQAKLNLGQAVLKHVERNDCNSGNSTARQGSQPPAAEDEDVYYEDINEYQNMPQSPM</sequence>
<evidence type="ECO:0000313" key="5">
    <source>
        <dbReference type="EMBL" id="KAK7484493.1"/>
    </source>
</evidence>
<feature type="compositionally biased region" description="Polar residues" evidence="3">
    <location>
        <begin position="688"/>
        <end position="700"/>
    </location>
</feature>
<dbReference type="InterPro" id="IPR000980">
    <property type="entry name" value="SH2"/>
</dbReference>
<keyword evidence="1 2" id="KW-0727">SH2 domain</keyword>
<feature type="compositionally biased region" description="Acidic residues" evidence="3">
    <location>
        <begin position="328"/>
        <end position="337"/>
    </location>
</feature>
<dbReference type="SUPFAM" id="SSF55550">
    <property type="entry name" value="SH2 domain"/>
    <property type="match status" value="1"/>
</dbReference>
<dbReference type="AlphaFoldDB" id="A0ABD0KBL9"/>
<reference evidence="5 6" key="1">
    <citation type="journal article" date="2023" name="Sci. Data">
        <title>Genome assembly of the Korean intertidal mud-creeper Batillaria attramentaria.</title>
        <authorList>
            <person name="Patra A.K."/>
            <person name="Ho P.T."/>
            <person name="Jun S."/>
            <person name="Lee S.J."/>
            <person name="Kim Y."/>
            <person name="Won Y.J."/>
        </authorList>
    </citation>
    <scope>NUCLEOTIDE SEQUENCE [LARGE SCALE GENOMIC DNA]</scope>
    <source>
        <strain evidence="5">Wonlab-2016</strain>
    </source>
</reference>
<feature type="region of interest" description="Disordered" evidence="3">
    <location>
        <begin position="413"/>
        <end position="512"/>
    </location>
</feature>